<protein>
    <submittedName>
        <fullName evidence="5">Substrate-binding domain-containing protein</fullName>
    </submittedName>
</protein>
<dbReference type="RefSeq" id="WP_249724802.1">
    <property type="nucleotide sequence ID" value="NZ_AP031286.1"/>
</dbReference>
<dbReference type="SUPFAM" id="SSF53822">
    <property type="entry name" value="Periplasmic binding protein-like I"/>
    <property type="match status" value="1"/>
</dbReference>
<reference evidence="5" key="1">
    <citation type="submission" date="2022-06" db="EMBL/GenBank/DDBJ databases">
        <authorList>
            <person name="Dietemann V."/>
            <person name="Ory F."/>
            <person name="Dainat B."/>
            <person name="Oberhansli S."/>
        </authorList>
    </citation>
    <scope>NUCLEOTIDE SEQUENCE</scope>
    <source>
        <strain evidence="5">Ena-SAMPLE-TAB-26-04-2022-14:26:32:270-5432</strain>
    </source>
</reference>
<name>A0ABM9G8U3_9BACL</name>
<evidence type="ECO:0000313" key="5">
    <source>
        <dbReference type="EMBL" id="CAH8248137.1"/>
    </source>
</evidence>
<dbReference type="Proteomes" id="UP001154322">
    <property type="component" value="Unassembled WGS sequence"/>
</dbReference>
<evidence type="ECO:0000256" key="1">
    <source>
        <dbReference type="ARBA" id="ARBA00023015"/>
    </source>
</evidence>
<sequence>MLAVGSMQSAQQLGLRVPNDLSIIGFDDTILSRIVVPRLTTILQPIPEMAKETIQLLLRQSDTPDMPKQKIMFQPQLVEGHSTTSVQDK</sequence>
<dbReference type="InterPro" id="IPR028082">
    <property type="entry name" value="Peripla_BP_I"/>
</dbReference>
<keyword evidence="1" id="KW-0805">Transcription regulation</keyword>
<keyword evidence="3" id="KW-0804">Transcription</keyword>
<dbReference type="PANTHER" id="PTHR30146:SF109">
    <property type="entry name" value="HTH-TYPE TRANSCRIPTIONAL REGULATOR GALS"/>
    <property type="match status" value="1"/>
</dbReference>
<gene>
    <name evidence="5" type="ORF">WJ0W_005392</name>
</gene>
<organism evidence="5 6">
    <name type="scientific">Paenibacillus melissococcoides</name>
    <dbReference type="NCBI Taxonomy" id="2912268"/>
    <lineage>
        <taxon>Bacteria</taxon>
        <taxon>Bacillati</taxon>
        <taxon>Bacillota</taxon>
        <taxon>Bacilli</taxon>
        <taxon>Bacillales</taxon>
        <taxon>Paenibacillaceae</taxon>
        <taxon>Paenibacillus</taxon>
    </lineage>
</organism>
<feature type="domain" description="Transcriptional regulator LacI/GalR-like sensor" evidence="4">
    <location>
        <begin position="2"/>
        <end position="83"/>
    </location>
</feature>
<dbReference type="Gene3D" id="3.40.50.2300">
    <property type="match status" value="2"/>
</dbReference>
<dbReference type="EMBL" id="CALYLO010000009">
    <property type="protein sequence ID" value="CAH8248137.1"/>
    <property type="molecule type" value="Genomic_DNA"/>
</dbReference>
<evidence type="ECO:0000313" key="6">
    <source>
        <dbReference type="Proteomes" id="UP001154322"/>
    </source>
</evidence>
<dbReference type="InterPro" id="IPR046335">
    <property type="entry name" value="LacI/GalR-like_sensor"/>
</dbReference>
<evidence type="ECO:0000256" key="3">
    <source>
        <dbReference type="ARBA" id="ARBA00023163"/>
    </source>
</evidence>
<comment type="caution">
    <text evidence="5">The sequence shown here is derived from an EMBL/GenBank/DDBJ whole genome shotgun (WGS) entry which is preliminary data.</text>
</comment>
<evidence type="ECO:0000256" key="2">
    <source>
        <dbReference type="ARBA" id="ARBA00023125"/>
    </source>
</evidence>
<dbReference type="PANTHER" id="PTHR30146">
    <property type="entry name" value="LACI-RELATED TRANSCRIPTIONAL REPRESSOR"/>
    <property type="match status" value="1"/>
</dbReference>
<keyword evidence="6" id="KW-1185">Reference proteome</keyword>
<keyword evidence="2" id="KW-0238">DNA-binding</keyword>
<proteinExistence type="predicted"/>
<evidence type="ECO:0000259" key="4">
    <source>
        <dbReference type="Pfam" id="PF13377"/>
    </source>
</evidence>
<accession>A0ABM9G8U3</accession>
<dbReference type="Pfam" id="PF13377">
    <property type="entry name" value="Peripla_BP_3"/>
    <property type="match status" value="1"/>
</dbReference>